<keyword evidence="2" id="KW-1185">Reference proteome</keyword>
<protein>
    <submittedName>
        <fullName evidence="1">Uncharacterized protein</fullName>
    </submittedName>
</protein>
<sequence>MRETVWVTADLNNTRQKDTFFMDNVATKLAREKPQSTTWLRDSSVKEGKSVVRDFLAFISERW</sequence>
<dbReference type="Gramene" id="Bo01278s010.1">
    <property type="protein sequence ID" value="Bo01278s010.1"/>
    <property type="gene ID" value="Bo01278s010"/>
</dbReference>
<accession>A0A0D2ZUI0</accession>
<dbReference type="OMA" id="RREATNI"/>
<name>A0A0D2ZUI0_BRAOL</name>
<dbReference type="Proteomes" id="UP000032141">
    <property type="component" value="Unassembled WGS sequence"/>
</dbReference>
<dbReference type="HOGENOM" id="CLU_2888897_0_0_1"/>
<reference evidence="1" key="1">
    <citation type="journal article" date="2014" name="Genome Biol.">
        <title>Transcriptome and methylome profiling reveals relics of genome dominance in the mesopolyploid Brassica oleracea.</title>
        <authorList>
            <person name="Parkin I.A."/>
            <person name="Koh C."/>
            <person name="Tang H."/>
            <person name="Robinson S.J."/>
            <person name="Kagale S."/>
            <person name="Clarke W.E."/>
            <person name="Town C.D."/>
            <person name="Nixon J."/>
            <person name="Krishnakumar V."/>
            <person name="Bidwell S.L."/>
            <person name="Denoeud F."/>
            <person name="Belcram H."/>
            <person name="Links M.G."/>
            <person name="Just J."/>
            <person name="Clarke C."/>
            <person name="Bender T."/>
            <person name="Huebert T."/>
            <person name="Mason A.S."/>
            <person name="Pires J.C."/>
            <person name="Barker G."/>
            <person name="Moore J."/>
            <person name="Walley P.G."/>
            <person name="Manoli S."/>
            <person name="Batley J."/>
            <person name="Edwards D."/>
            <person name="Nelson M.N."/>
            <person name="Wang X."/>
            <person name="Paterson A.H."/>
            <person name="King G."/>
            <person name="Bancroft I."/>
            <person name="Chalhoub B."/>
            <person name="Sharpe A.G."/>
        </authorList>
    </citation>
    <scope>NUCLEOTIDE SEQUENCE [LARGE SCALE GENOMIC DNA]</scope>
    <source>
        <strain evidence="1">cv. TO1000</strain>
    </source>
</reference>
<dbReference type="EnsemblPlants" id="Bo01278s010.1">
    <property type="protein sequence ID" value="Bo01278s010.1"/>
    <property type="gene ID" value="Bo01278s010"/>
</dbReference>
<dbReference type="AlphaFoldDB" id="A0A0D2ZUI0"/>
<evidence type="ECO:0000313" key="2">
    <source>
        <dbReference type="Proteomes" id="UP000032141"/>
    </source>
</evidence>
<evidence type="ECO:0000313" key="1">
    <source>
        <dbReference type="EnsemblPlants" id="Bo01278s010.1"/>
    </source>
</evidence>
<proteinExistence type="predicted"/>
<reference evidence="1" key="2">
    <citation type="submission" date="2015-06" db="UniProtKB">
        <authorList>
            <consortium name="EnsemblPlants"/>
        </authorList>
    </citation>
    <scope>IDENTIFICATION</scope>
</reference>
<organism evidence="1 2">
    <name type="scientific">Brassica oleracea var. oleracea</name>
    <dbReference type="NCBI Taxonomy" id="109376"/>
    <lineage>
        <taxon>Eukaryota</taxon>
        <taxon>Viridiplantae</taxon>
        <taxon>Streptophyta</taxon>
        <taxon>Embryophyta</taxon>
        <taxon>Tracheophyta</taxon>
        <taxon>Spermatophyta</taxon>
        <taxon>Magnoliopsida</taxon>
        <taxon>eudicotyledons</taxon>
        <taxon>Gunneridae</taxon>
        <taxon>Pentapetalae</taxon>
        <taxon>rosids</taxon>
        <taxon>malvids</taxon>
        <taxon>Brassicales</taxon>
        <taxon>Brassicaceae</taxon>
        <taxon>Brassiceae</taxon>
        <taxon>Brassica</taxon>
    </lineage>
</organism>